<dbReference type="Gene3D" id="2.60.40.1820">
    <property type="match status" value="1"/>
</dbReference>
<dbReference type="KEGG" id="rgu:A4W93_15810"/>
<reference evidence="1 2" key="1">
    <citation type="submission" date="2016-04" db="EMBL/GenBank/DDBJ databases">
        <title>Complete genome sequence of natural rubber-degrading, novel Gram-negative bacterium, Rhizobacter gummiphilus strain NS21.</title>
        <authorList>
            <person name="Tabata M."/>
            <person name="Kasai D."/>
            <person name="Fukuda M."/>
        </authorList>
    </citation>
    <scope>NUCLEOTIDE SEQUENCE [LARGE SCALE GENOMIC DNA]</scope>
    <source>
        <strain evidence="1 2">NS21</strain>
    </source>
</reference>
<name>A0A1W6LAC3_9BURK</name>
<dbReference type="STRING" id="946333.A4W93_15810"/>
<dbReference type="InterPro" id="IPR013990">
    <property type="entry name" value="WHy-dom"/>
</dbReference>
<gene>
    <name evidence="1" type="ORF">A4W93_15810</name>
</gene>
<dbReference type="AlphaFoldDB" id="A0A1W6LAC3"/>
<dbReference type="Pfam" id="PF03168">
    <property type="entry name" value="LEA_2"/>
    <property type="match status" value="1"/>
</dbReference>
<evidence type="ECO:0000313" key="2">
    <source>
        <dbReference type="Proteomes" id="UP000193427"/>
    </source>
</evidence>
<proteinExistence type="predicted"/>
<dbReference type="SUPFAM" id="SSF117070">
    <property type="entry name" value="LEA14-like"/>
    <property type="match status" value="1"/>
</dbReference>
<dbReference type="GO" id="GO:0009269">
    <property type="term" value="P:response to desiccation"/>
    <property type="evidence" value="ECO:0007669"/>
    <property type="project" value="InterPro"/>
</dbReference>
<dbReference type="OrthoDB" id="5421820at2"/>
<dbReference type="RefSeq" id="WP_085751533.1">
    <property type="nucleotide sequence ID" value="NZ_BSPR01000004.1"/>
</dbReference>
<protein>
    <submittedName>
        <fullName evidence="1">Uncharacterized protein</fullName>
    </submittedName>
</protein>
<dbReference type="EMBL" id="CP015118">
    <property type="protein sequence ID" value="ARN21245.1"/>
    <property type="molecule type" value="Genomic_DNA"/>
</dbReference>
<dbReference type="SMART" id="SM00769">
    <property type="entry name" value="WHy"/>
    <property type="match status" value="1"/>
</dbReference>
<evidence type="ECO:0000313" key="1">
    <source>
        <dbReference type="EMBL" id="ARN21245.1"/>
    </source>
</evidence>
<keyword evidence="2" id="KW-1185">Reference proteome</keyword>
<dbReference type="PROSITE" id="PS51257">
    <property type="entry name" value="PROKAR_LIPOPROTEIN"/>
    <property type="match status" value="1"/>
</dbReference>
<sequence>MDTRRSTLVRLAGLFTVALTGCAGWPGGEPVRVTLAGVEPLPGEGLEVRFRLKLRVQNPNEGAIDYQGISVTLDLRGSTLASGVSPEAGTVPGFGEQVIELPVTVSAMAALRQVFGFATGSSRSLDYVLRGRLGGGLGGQSFEASGKVDWPAGTLP</sequence>
<accession>A0A1W6LAC3</accession>
<dbReference type="Proteomes" id="UP000193427">
    <property type="component" value="Chromosome"/>
</dbReference>
<organism evidence="1 2">
    <name type="scientific">Piscinibacter gummiphilus</name>
    <dbReference type="NCBI Taxonomy" id="946333"/>
    <lineage>
        <taxon>Bacteria</taxon>
        <taxon>Pseudomonadati</taxon>
        <taxon>Pseudomonadota</taxon>
        <taxon>Betaproteobacteria</taxon>
        <taxon>Burkholderiales</taxon>
        <taxon>Sphaerotilaceae</taxon>
        <taxon>Piscinibacter</taxon>
    </lineage>
</organism>
<dbReference type="InterPro" id="IPR004864">
    <property type="entry name" value="LEA_2"/>
</dbReference>